<name>A0ABR3TX51_9PEZI</name>
<evidence type="ECO:0000313" key="2">
    <source>
        <dbReference type="EMBL" id="KAL1646607.1"/>
    </source>
</evidence>
<gene>
    <name evidence="2" type="ORF">SLS58_003193</name>
</gene>
<dbReference type="Pfam" id="PF04681">
    <property type="entry name" value="Bys1"/>
    <property type="match status" value="1"/>
</dbReference>
<proteinExistence type="predicted"/>
<keyword evidence="1" id="KW-0732">Signal</keyword>
<comment type="caution">
    <text evidence="2">The sequence shown here is derived from an EMBL/GenBank/DDBJ whole genome shotgun (WGS) entry which is preliminary data.</text>
</comment>
<evidence type="ECO:0000256" key="1">
    <source>
        <dbReference type="SAM" id="SignalP"/>
    </source>
</evidence>
<feature type="signal peptide" evidence="1">
    <location>
        <begin position="1"/>
        <end position="23"/>
    </location>
</feature>
<dbReference type="InterPro" id="IPR006771">
    <property type="entry name" value="CetA-like"/>
</dbReference>
<sequence length="140" mass="15262">MKLPTSALPLLLVALLLPPTATATIAGTLINNCPYPIYAKTTRGGGYDSHELARVAPHGGRYRAAVHAHANGAGVTLKAQRQPDAAWPDVYQAEYAQSDTPYTRDGRRDWAWYDLSTVDGAPFAAEWRRLEGRQGEVSRS</sequence>
<dbReference type="SUPFAM" id="SSF49870">
    <property type="entry name" value="Osmotin, thaumatin-like protein"/>
    <property type="match status" value="1"/>
</dbReference>
<evidence type="ECO:0000313" key="3">
    <source>
        <dbReference type="Proteomes" id="UP001521184"/>
    </source>
</evidence>
<dbReference type="InterPro" id="IPR037176">
    <property type="entry name" value="Osmotin/thaumatin-like_sf"/>
</dbReference>
<reference evidence="2 3" key="1">
    <citation type="journal article" date="2023" name="Plant Dis.">
        <title>First Report of Diplodia intermedia Causing Canker and Dieback Diseases on Apple Trees in Canada.</title>
        <authorList>
            <person name="Ellouze W."/>
            <person name="Ilyukhin E."/>
            <person name="Sulman M."/>
            <person name="Ali S."/>
        </authorList>
    </citation>
    <scope>NUCLEOTIDE SEQUENCE [LARGE SCALE GENOMIC DNA]</scope>
    <source>
        <strain evidence="2 3">M45-28</strain>
    </source>
</reference>
<dbReference type="Proteomes" id="UP001521184">
    <property type="component" value="Unassembled WGS sequence"/>
</dbReference>
<protein>
    <submittedName>
        <fullName evidence="2">Uncharacterized protein</fullName>
    </submittedName>
</protein>
<keyword evidence="3" id="KW-1185">Reference proteome</keyword>
<organism evidence="2 3">
    <name type="scientific">Diplodia intermedia</name>
    <dbReference type="NCBI Taxonomy" id="856260"/>
    <lineage>
        <taxon>Eukaryota</taxon>
        <taxon>Fungi</taxon>
        <taxon>Dikarya</taxon>
        <taxon>Ascomycota</taxon>
        <taxon>Pezizomycotina</taxon>
        <taxon>Dothideomycetes</taxon>
        <taxon>Dothideomycetes incertae sedis</taxon>
        <taxon>Botryosphaeriales</taxon>
        <taxon>Botryosphaeriaceae</taxon>
        <taxon>Diplodia</taxon>
    </lineage>
</organism>
<feature type="chain" id="PRO_5046421157" evidence="1">
    <location>
        <begin position="24"/>
        <end position="140"/>
    </location>
</feature>
<accession>A0ABR3TX51</accession>
<dbReference type="EMBL" id="JAKEKT020000015">
    <property type="protein sequence ID" value="KAL1646607.1"/>
    <property type="molecule type" value="Genomic_DNA"/>
</dbReference>